<comment type="subcellular location">
    <subcellularLocation>
        <location evidence="1">Nucleus</location>
        <location evidence="1">Nuclear pore complex</location>
    </subcellularLocation>
</comment>
<dbReference type="OrthoDB" id="420884at2759"/>
<keyword evidence="3" id="KW-0813">Transport</keyword>
<dbReference type="Pfam" id="PF07817">
    <property type="entry name" value="GLE1"/>
    <property type="match status" value="1"/>
</dbReference>
<evidence type="ECO:0000256" key="11">
    <source>
        <dbReference type="SAM" id="MobiDB-lite"/>
    </source>
</evidence>
<feature type="region of interest" description="Disordered" evidence="11">
    <location>
        <begin position="51"/>
        <end position="77"/>
    </location>
</feature>
<sequence length="663" mass="75576">MLILPSPFLLRGAIKLEPRCAKTVNGLSIDPNPNWSFQDLLSELNSLESKLNASPLNPKPLDKSASRGVQGVGRRDKNEKKAFVMRVTDDELDDEEEAEARTLVPVGRFACNDIYMSESDDSEDESMRQLQIPLMEKMGVTEGALLELTHEYQLGIKENIRNHISSLETELVAEKEKSASVLVQVEKSSEARREMDRKLDMQYQRRIAEALDDHLTAIQRDHEHRSQIEERKIRDDAALEEAKRKEKALQEEKLRQQKAKAEEEARREAAKRAEEERKAAEEAERVAKEAAEKRAKENLAKSAVNVKTEATGEKKHTAPAFQSIPLITSAPTIPKEVQTTGNLLRAAGNALKLEERRLLKYKELEDKNQPIISSSAKEFRSKEREIARRIKQITGSVAAVRSKANELVKLFNDPHYPQSVTVATFAKKVISIFETPTANFNSSAFACGHVIVYISAQVPAVMDCLLAEFHKASIYTVPKHIIYSKSAFETKEAYFRTIGYKEEEGKLETTDKYLERLGSYMKLYGALVQTEAQGVQNMHGLEEGWVWLARFLNYLPANVYTAVAVEAFLRMAGFALHRKYKSQFRKMLRAISEQFIQALKDRGDPKISSVITRLQDYIESNVFLKEPEGWRLKDSLLSSDLVPDADHHQQHYYSQDRHFYYQR</sequence>
<dbReference type="InterPro" id="IPR012476">
    <property type="entry name" value="GLE1"/>
</dbReference>
<dbReference type="EMBL" id="JAKOGI010000008">
    <property type="protein sequence ID" value="KAJ8451583.1"/>
    <property type="molecule type" value="Genomic_DNA"/>
</dbReference>
<dbReference type="Proteomes" id="UP001153076">
    <property type="component" value="Unassembled WGS sequence"/>
</dbReference>
<comment type="caution">
    <text evidence="12">The sequence shown here is derived from an EMBL/GenBank/DDBJ whole genome shotgun (WGS) entry which is preliminary data.</text>
</comment>
<dbReference type="GO" id="GO:0016973">
    <property type="term" value="P:poly(A)+ mRNA export from nucleus"/>
    <property type="evidence" value="ECO:0007669"/>
    <property type="project" value="InterPro"/>
</dbReference>
<evidence type="ECO:0000256" key="3">
    <source>
        <dbReference type="ARBA" id="ARBA00022448"/>
    </source>
</evidence>
<organism evidence="12 13">
    <name type="scientific">Carnegiea gigantea</name>
    <dbReference type="NCBI Taxonomy" id="171969"/>
    <lineage>
        <taxon>Eukaryota</taxon>
        <taxon>Viridiplantae</taxon>
        <taxon>Streptophyta</taxon>
        <taxon>Embryophyta</taxon>
        <taxon>Tracheophyta</taxon>
        <taxon>Spermatophyta</taxon>
        <taxon>Magnoliopsida</taxon>
        <taxon>eudicotyledons</taxon>
        <taxon>Gunneridae</taxon>
        <taxon>Pentapetalae</taxon>
        <taxon>Caryophyllales</taxon>
        <taxon>Cactineae</taxon>
        <taxon>Cactaceae</taxon>
        <taxon>Cactoideae</taxon>
        <taxon>Echinocereeae</taxon>
        <taxon>Carnegiea</taxon>
    </lineage>
</organism>
<evidence type="ECO:0000256" key="1">
    <source>
        <dbReference type="ARBA" id="ARBA00004567"/>
    </source>
</evidence>
<keyword evidence="5" id="KW-0653">Protein transport</keyword>
<evidence type="ECO:0000313" key="12">
    <source>
        <dbReference type="EMBL" id="KAJ8451583.1"/>
    </source>
</evidence>
<evidence type="ECO:0000256" key="6">
    <source>
        <dbReference type="ARBA" id="ARBA00023010"/>
    </source>
</evidence>
<evidence type="ECO:0000256" key="2">
    <source>
        <dbReference type="ARBA" id="ARBA00011056"/>
    </source>
</evidence>
<proteinExistence type="inferred from homology"/>
<dbReference type="PANTHER" id="PTHR12960">
    <property type="entry name" value="GLE-1-RELATED"/>
    <property type="match status" value="1"/>
</dbReference>
<reference evidence="12" key="1">
    <citation type="submission" date="2022-04" db="EMBL/GenBank/DDBJ databases">
        <title>Carnegiea gigantea Genome sequencing and assembly v2.</title>
        <authorList>
            <person name="Copetti D."/>
            <person name="Sanderson M.J."/>
            <person name="Burquez A."/>
            <person name="Wojciechowski M.F."/>
        </authorList>
    </citation>
    <scope>NUCLEOTIDE SEQUENCE</scope>
    <source>
        <strain evidence="12">SGP5-SGP5p</strain>
        <tissue evidence="12">Aerial part</tissue>
    </source>
</reference>
<keyword evidence="6" id="KW-0811">Translocation</keyword>
<name>A0A9Q1KXW6_9CARY</name>
<keyword evidence="13" id="KW-1185">Reference proteome</keyword>
<protein>
    <recommendedName>
        <fullName evidence="9">mRNA export factor GLE1</fullName>
    </recommendedName>
    <alternativeName>
        <fullName evidence="10">Nucleoporin GLE1</fullName>
    </alternativeName>
</protein>
<evidence type="ECO:0000256" key="5">
    <source>
        <dbReference type="ARBA" id="ARBA00022927"/>
    </source>
</evidence>
<keyword evidence="4" id="KW-0509">mRNA transport</keyword>
<evidence type="ECO:0000256" key="10">
    <source>
        <dbReference type="ARBA" id="ARBA00029983"/>
    </source>
</evidence>
<dbReference type="PANTHER" id="PTHR12960:SF0">
    <property type="entry name" value="MRNA EXPORT FACTOR GLE1"/>
    <property type="match status" value="1"/>
</dbReference>
<dbReference type="AlphaFoldDB" id="A0A9Q1KXW6"/>
<dbReference type="GO" id="GO:0000822">
    <property type="term" value="F:inositol hexakisphosphate binding"/>
    <property type="evidence" value="ECO:0007669"/>
    <property type="project" value="TreeGrafter"/>
</dbReference>
<evidence type="ECO:0000256" key="7">
    <source>
        <dbReference type="ARBA" id="ARBA00023132"/>
    </source>
</evidence>
<evidence type="ECO:0000256" key="9">
    <source>
        <dbReference type="ARBA" id="ARBA00026227"/>
    </source>
</evidence>
<evidence type="ECO:0000313" key="13">
    <source>
        <dbReference type="Proteomes" id="UP001153076"/>
    </source>
</evidence>
<dbReference type="GO" id="GO:0015031">
    <property type="term" value="P:protein transport"/>
    <property type="evidence" value="ECO:0007669"/>
    <property type="project" value="UniProtKB-KW"/>
</dbReference>
<comment type="similarity">
    <text evidence="2">Belongs to the GLE1 family.</text>
</comment>
<gene>
    <name evidence="12" type="ORF">Cgig2_018217</name>
</gene>
<feature type="region of interest" description="Disordered" evidence="11">
    <location>
        <begin position="244"/>
        <end position="298"/>
    </location>
</feature>
<keyword evidence="7" id="KW-0906">Nuclear pore complex</keyword>
<evidence type="ECO:0000256" key="8">
    <source>
        <dbReference type="ARBA" id="ARBA00023242"/>
    </source>
</evidence>
<accession>A0A9Q1KXW6</accession>
<keyword evidence="8" id="KW-0539">Nucleus</keyword>
<dbReference type="GO" id="GO:0005737">
    <property type="term" value="C:cytoplasm"/>
    <property type="evidence" value="ECO:0007669"/>
    <property type="project" value="TreeGrafter"/>
</dbReference>
<dbReference type="Gene3D" id="1.25.40.510">
    <property type="entry name" value="GLE1-like"/>
    <property type="match status" value="1"/>
</dbReference>
<evidence type="ECO:0000256" key="4">
    <source>
        <dbReference type="ARBA" id="ARBA00022816"/>
    </source>
</evidence>
<dbReference type="InterPro" id="IPR038506">
    <property type="entry name" value="GLE1-like_sf"/>
</dbReference>
<dbReference type="GO" id="GO:0031369">
    <property type="term" value="F:translation initiation factor binding"/>
    <property type="evidence" value="ECO:0007669"/>
    <property type="project" value="TreeGrafter"/>
</dbReference>
<dbReference type="GO" id="GO:0005543">
    <property type="term" value="F:phospholipid binding"/>
    <property type="evidence" value="ECO:0007669"/>
    <property type="project" value="TreeGrafter"/>
</dbReference>
<dbReference type="GO" id="GO:0044614">
    <property type="term" value="C:nuclear pore cytoplasmic filaments"/>
    <property type="evidence" value="ECO:0007669"/>
    <property type="project" value="TreeGrafter"/>
</dbReference>